<evidence type="ECO:0000256" key="1">
    <source>
        <dbReference type="ARBA" id="ARBA00022448"/>
    </source>
</evidence>
<feature type="domain" description="4Fe-4S ferredoxin-type" evidence="8">
    <location>
        <begin position="302"/>
        <end position="334"/>
    </location>
</feature>
<sequence>MSDRTENRFLKDAERVSFDYKHRATISFNISKYDLAVEKGHKRYQNIKLAKDKAAVLKRNVLKHLSEFLLEFENNAIANGAEVEWAENGEEALNIISRIIRETGADTLVKSKSMTTEEIDVNLRMKETGVKSIETDLGEFIVQEAGEKPYHIVTPAMHKSRKDIADLFNKKFGTPIDATPEYLTKYVRNKLRESFKSAKVGLTGANFLLAREGAIALTENEGNGMLSFSLPKVHIVLAGIEKILPSYHDLDLMWPLLAAHGTGQRVTVYNSVIFGPRKSDEKDGPERMVVILLDNGRSTLYNEGDHSEALACIRCGACLNACPIYKNIGGYTYNSVYSGPIGSVITPHLRGLKEYQHLSFASSLCGKCAEVCPVKIPLPDLLLKNRKKAVDKGLRPVAEKLVMRGIGNGLKSRHLMDIGGGNFKNIMSNLAGIHNLLGDKRLFPKFPSTSFSKQWKNKRSNS</sequence>
<keyword evidence="10" id="KW-1185">Reference proteome</keyword>
<keyword evidence="6" id="KW-0408">Iron</keyword>
<gene>
    <name evidence="9" type="ORF">DDZ16_09875</name>
</gene>
<name>A0A2U2B9M0_9BACT</name>
<keyword evidence="3" id="KW-0479">Metal-binding</keyword>
<dbReference type="InterPro" id="IPR004452">
    <property type="entry name" value="LutB/LldF"/>
</dbReference>
<dbReference type="InterPro" id="IPR037171">
    <property type="entry name" value="NagB/RpiA_transferase-like"/>
</dbReference>
<organism evidence="9 10">
    <name type="scientific">Marinilabilia rubra</name>
    <dbReference type="NCBI Taxonomy" id="2162893"/>
    <lineage>
        <taxon>Bacteria</taxon>
        <taxon>Pseudomonadati</taxon>
        <taxon>Bacteroidota</taxon>
        <taxon>Bacteroidia</taxon>
        <taxon>Marinilabiliales</taxon>
        <taxon>Marinilabiliaceae</taxon>
        <taxon>Marinilabilia</taxon>
    </lineage>
</organism>
<dbReference type="Proteomes" id="UP000244956">
    <property type="component" value="Unassembled WGS sequence"/>
</dbReference>
<evidence type="ECO:0000256" key="5">
    <source>
        <dbReference type="ARBA" id="ARBA00022982"/>
    </source>
</evidence>
<dbReference type="InterPro" id="IPR003741">
    <property type="entry name" value="LUD_dom"/>
</dbReference>
<dbReference type="InterPro" id="IPR024185">
    <property type="entry name" value="FTHF_cligase-like_sf"/>
</dbReference>
<reference evidence="9 10" key="1">
    <citation type="submission" date="2018-05" db="EMBL/GenBank/DDBJ databases">
        <title>Marinilabilia rubrum sp. nov., isolated from saltern sediment.</title>
        <authorList>
            <person name="Zhang R."/>
        </authorList>
    </citation>
    <scope>NUCLEOTIDE SEQUENCE [LARGE SCALE GENOMIC DNA]</scope>
    <source>
        <strain evidence="9 10">WTE16</strain>
    </source>
</reference>
<dbReference type="InterPro" id="IPR017896">
    <property type="entry name" value="4Fe4S_Fe-S-bd"/>
</dbReference>
<keyword evidence="2" id="KW-0004">4Fe-4S</keyword>
<dbReference type="Gene3D" id="3.40.50.10420">
    <property type="entry name" value="NagB/RpiA/CoA transferase-like"/>
    <property type="match status" value="1"/>
</dbReference>
<proteinExistence type="predicted"/>
<evidence type="ECO:0000256" key="3">
    <source>
        <dbReference type="ARBA" id="ARBA00022723"/>
    </source>
</evidence>
<keyword evidence="4" id="KW-0677">Repeat</keyword>
<keyword evidence="1" id="KW-0813">Transport</keyword>
<dbReference type="Pfam" id="PF13183">
    <property type="entry name" value="Fer4_8"/>
    <property type="match status" value="1"/>
</dbReference>
<keyword evidence="5" id="KW-0249">Electron transport</keyword>
<dbReference type="SUPFAM" id="SSF100950">
    <property type="entry name" value="NagB/RpiA/CoA transferase-like"/>
    <property type="match status" value="1"/>
</dbReference>
<dbReference type="PANTHER" id="PTHR47153:SF2">
    <property type="entry name" value="LACTATE UTILIZATION PROTEIN B"/>
    <property type="match status" value="1"/>
</dbReference>
<dbReference type="InterPro" id="IPR009051">
    <property type="entry name" value="Helical_ferredxn"/>
</dbReference>
<dbReference type="PROSITE" id="PS51379">
    <property type="entry name" value="4FE4S_FER_2"/>
    <property type="match status" value="1"/>
</dbReference>
<dbReference type="EMBL" id="QEWP01000006">
    <property type="protein sequence ID" value="PWD99742.1"/>
    <property type="molecule type" value="Genomic_DNA"/>
</dbReference>
<dbReference type="RefSeq" id="WP_109264281.1">
    <property type="nucleotide sequence ID" value="NZ_QEWP01000006.1"/>
</dbReference>
<evidence type="ECO:0000256" key="2">
    <source>
        <dbReference type="ARBA" id="ARBA00022485"/>
    </source>
</evidence>
<evidence type="ECO:0000256" key="6">
    <source>
        <dbReference type="ARBA" id="ARBA00023004"/>
    </source>
</evidence>
<dbReference type="Gene3D" id="1.10.1060.10">
    <property type="entry name" value="Alpha-helical ferredoxin"/>
    <property type="match status" value="1"/>
</dbReference>
<comment type="caution">
    <text evidence="9">The sequence shown here is derived from an EMBL/GenBank/DDBJ whole genome shotgun (WGS) entry which is preliminary data.</text>
</comment>
<dbReference type="SUPFAM" id="SSF46548">
    <property type="entry name" value="alpha-helical ferredoxin"/>
    <property type="match status" value="1"/>
</dbReference>
<dbReference type="GO" id="GO:0006089">
    <property type="term" value="P:lactate metabolic process"/>
    <property type="evidence" value="ECO:0007669"/>
    <property type="project" value="InterPro"/>
</dbReference>
<dbReference type="GO" id="GO:0046872">
    <property type="term" value="F:metal ion binding"/>
    <property type="evidence" value="ECO:0007669"/>
    <property type="project" value="UniProtKB-KW"/>
</dbReference>
<dbReference type="AlphaFoldDB" id="A0A2U2B9M0"/>
<dbReference type="GO" id="GO:0051539">
    <property type="term" value="F:4 iron, 4 sulfur cluster binding"/>
    <property type="evidence" value="ECO:0007669"/>
    <property type="project" value="UniProtKB-KW"/>
</dbReference>
<evidence type="ECO:0000259" key="8">
    <source>
        <dbReference type="PROSITE" id="PS51379"/>
    </source>
</evidence>
<dbReference type="InterPro" id="IPR017900">
    <property type="entry name" value="4Fe4S_Fe_S_CS"/>
</dbReference>
<dbReference type="PROSITE" id="PS00198">
    <property type="entry name" value="4FE4S_FER_1"/>
    <property type="match status" value="1"/>
</dbReference>
<evidence type="ECO:0000256" key="7">
    <source>
        <dbReference type="ARBA" id="ARBA00023014"/>
    </source>
</evidence>
<evidence type="ECO:0000256" key="4">
    <source>
        <dbReference type="ARBA" id="ARBA00022737"/>
    </source>
</evidence>
<dbReference type="OrthoDB" id="9782337at2"/>
<keyword evidence="7" id="KW-0411">Iron-sulfur</keyword>
<accession>A0A2U2B9M0</accession>
<evidence type="ECO:0000313" key="10">
    <source>
        <dbReference type="Proteomes" id="UP000244956"/>
    </source>
</evidence>
<evidence type="ECO:0000313" key="9">
    <source>
        <dbReference type="EMBL" id="PWD99742.1"/>
    </source>
</evidence>
<dbReference type="PANTHER" id="PTHR47153">
    <property type="entry name" value="LACTATE UTILIZATION PROTEIN B"/>
    <property type="match status" value="1"/>
</dbReference>
<dbReference type="Pfam" id="PF02589">
    <property type="entry name" value="LUD_dom"/>
    <property type="match status" value="1"/>
</dbReference>
<protein>
    <submittedName>
        <fullName evidence="9">[Fe-S]-binding protein</fullName>
    </submittedName>
</protein>